<keyword evidence="14 15" id="KW-0472">Membrane</keyword>
<evidence type="ECO:0000256" key="3">
    <source>
        <dbReference type="ARBA" id="ARBA00022448"/>
    </source>
</evidence>
<dbReference type="InterPro" id="IPR023299">
    <property type="entry name" value="ATPase_P-typ_cyto_dom_N"/>
</dbReference>
<dbReference type="InterPro" id="IPR017969">
    <property type="entry name" value="Heavy-metal-associated_CS"/>
</dbReference>
<dbReference type="SUPFAM" id="SSF81665">
    <property type="entry name" value="Calcium ATPase, transmembrane domain M"/>
    <property type="match status" value="1"/>
</dbReference>
<evidence type="ECO:0000256" key="6">
    <source>
        <dbReference type="ARBA" id="ARBA00022692"/>
    </source>
</evidence>
<keyword evidence="18" id="KW-1185">Reference proteome</keyword>
<sequence length="727" mass="73330">MSRVASLEPGAGGGGAETGAPVQTALSVPGMHCAGCMGKVERALAAVPGVEAARANLTARSVGVVHDPQVGVPALVEALAGAGFAAQPRASVTDQAPSAVRPLLAPLAVAGFACMNVMLLSVSVWSGAGGATRDLFHWLSALIGVPAIVYAGRPFFASAWSALRRGRTNMDVPISIGVTLATALSFYETVTHGAEAWFDGTLMLLLFLLAGRALDAMMRDRARAGVDALLRQAAPGAMVVSEAGVLDWVAAADLAPGMVMRVAAGERLAADGVVVAGTSRLDRSLLTGESATVAAGPGESVHAGTLNVEAPLDVRVLAIGEDTALAEIARLMEAAGQSRSRYVRIADRASRLYAPAVHSLAALTFAGWMLAGAGFYHALVIAIAVLIITCPCALGLAVPVAQVVAAGALMKRGILVKDGSALERLAEVDRALIDKTGTLTQGRPVPDPAAIAALGGTEAGIALALASHSRHPLSQGLAQALAARGVRAEPLDAVEEVAGRGMSATWNGMPVSLGRPASSTGGMAAALAIGSDPVRLIGFSDALRPDCAAALAALGKLGIECSILSGDTTEAVSAVARATGLTAQANASPQDKHEAIARLEQAGRHVLMVGDGLNDGPALAAAHASIAPGSASDVGRQAADVVFTAGSLMALPRSVRMARRTMRVVRQNFAMAIAYNLLAVPLAMAGLVTPLIAAVAMSTSSLIVVANSLRLSLGGASGNDAGKEGRA</sequence>
<dbReference type="Pfam" id="PF00403">
    <property type="entry name" value="HMA"/>
    <property type="match status" value="1"/>
</dbReference>
<dbReference type="SUPFAM" id="SSF56784">
    <property type="entry name" value="HAD-like"/>
    <property type="match status" value="1"/>
</dbReference>
<dbReference type="InterPro" id="IPR006121">
    <property type="entry name" value="HMA_dom"/>
</dbReference>
<dbReference type="InterPro" id="IPR036412">
    <property type="entry name" value="HAD-like_sf"/>
</dbReference>
<comment type="similarity">
    <text evidence="2 15">Belongs to the cation transport ATPase (P-type) (TC 3.A.3) family. Type IB subfamily.</text>
</comment>
<dbReference type="Gene3D" id="3.40.1110.10">
    <property type="entry name" value="Calcium-transporting ATPase, cytoplasmic domain N"/>
    <property type="match status" value="1"/>
</dbReference>
<dbReference type="PROSITE" id="PS01047">
    <property type="entry name" value="HMA_1"/>
    <property type="match status" value="1"/>
</dbReference>
<feature type="transmembrane region" description="Helical" evidence="15">
    <location>
        <begin position="376"/>
        <end position="409"/>
    </location>
</feature>
<keyword evidence="7 15" id="KW-0479">Metal-binding</keyword>
<evidence type="ECO:0000256" key="12">
    <source>
        <dbReference type="ARBA" id="ARBA00022989"/>
    </source>
</evidence>
<evidence type="ECO:0000256" key="10">
    <source>
        <dbReference type="ARBA" id="ARBA00022842"/>
    </source>
</evidence>
<dbReference type="PRINTS" id="PR00943">
    <property type="entry name" value="CUATPASE"/>
</dbReference>
<dbReference type="PROSITE" id="PS00154">
    <property type="entry name" value="ATPASE_E1_E2"/>
    <property type="match status" value="1"/>
</dbReference>
<dbReference type="PRINTS" id="PR00119">
    <property type="entry name" value="CATATPASE"/>
</dbReference>
<dbReference type="InterPro" id="IPR059000">
    <property type="entry name" value="ATPase_P-type_domA"/>
</dbReference>
<protein>
    <submittedName>
        <fullName evidence="17">Cation-translocating P-type ATPase</fullName>
    </submittedName>
</protein>
<evidence type="ECO:0000256" key="2">
    <source>
        <dbReference type="ARBA" id="ARBA00006024"/>
    </source>
</evidence>
<dbReference type="NCBIfam" id="TIGR01525">
    <property type="entry name" value="ATPase-IB_hvy"/>
    <property type="match status" value="1"/>
</dbReference>
<keyword evidence="9 15" id="KW-0067">ATP-binding</keyword>
<keyword evidence="13" id="KW-0406">Ion transport</keyword>
<feature type="transmembrane region" description="Helical" evidence="15">
    <location>
        <begin position="352"/>
        <end position="370"/>
    </location>
</feature>
<dbReference type="InterPro" id="IPR001757">
    <property type="entry name" value="P_typ_ATPase"/>
</dbReference>
<evidence type="ECO:0000256" key="9">
    <source>
        <dbReference type="ARBA" id="ARBA00022840"/>
    </source>
</evidence>
<comment type="caution">
    <text evidence="17">The sequence shown here is derived from an EMBL/GenBank/DDBJ whole genome shotgun (WGS) entry which is preliminary data.</text>
</comment>
<organism evidence="17 18">
    <name type="scientific">Novosphingobium pituita</name>
    <dbReference type="NCBI Taxonomy" id="3056842"/>
    <lineage>
        <taxon>Bacteria</taxon>
        <taxon>Pseudomonadati</taxon>
        <taxon>Pseudomonadota</taxon>
        <taxon>Alphaproteobacteria</taxon>
        <taxon>Sphingomonadales</taxon>
        <taxon>Sphingomonadaceae</taxon>
        <taxon>Novosphingobium</taxon>
    </lineage>
</organism>
<keyword evidence="5" id="KW-0597">Phosphoprotein</keyword>
<evidence type="ECO:0000256" key="13">
    <source>
        <dbReference type="ARBA" id="ARBA00023065"/>
    </source>
</evidence>
<feature type="transmembrane region" description="Helical" evidence="15">
    <location>
        <begin position="135"/>
        <end position="152"/>
    </location>
</feature>
<dbReference type="RefSeq" id="WP_317975889.1">
    <property type="nucleotide sequence ID" value="NZ_BTFW01000001.1"/>
</dbReference>
<feature type="transmembrane region" description="Helical" evidence="15">
    <location>
        <begin position="103"/>
        <end position="123"/>
    </location>
</feature>
<keyword evidence="4 15" id="KW-1003">Cell membrane</keyword>
<dbReference type="InterPro" id="IPR023298">
    <property type="entry name" value="ATPase_P-typ_TM_dom_sf"/>
</dbReference>
<dbReference type="InterPro" id="IPR027256">
    <property type="entry name" value="P-typ_ATPase_IB"/>
</dbReference>
<dbReference type="EMBL" id="BTFW01000001">
    <property type="protein sequence ID" value="GMM62289.1"/>
    <property type="molecule type" value="Genomic_DNA"/>
</dbReference>
<reference evidence="17 18" key="1">
    <citation type="submission" date="2023-06" db="EMBL/GenBank/DDBJ databases">
        <title>Draft genome sequence of Novosphingobium sp. strain IK01.</title>
        <authorList>
            <person name="Hatamoto M."/>
            <person name="Ikarashi T."/>
            <person name="Yamaguchi T."/>
        </authorList>
    </citation>
    <scope>NUCLEOTIDE SEQUENCE [LARGE SCALE GENOMIC DNA]</scope>
    <source>
        <strain evidence="17 18">IK01</strain>
    </source>
</reference>
<evidence type="ECO:0000256" key="1">
    <source>
        <dbReference type="ARBA" id="ARBA00004651"/>
    </source>
</evidence>
<dbReference type="CDD" id="cd00371">
    <property type="entry name" value="HMA"/>
    <property type="match status" value="1"/>
</dbReference>
<feature type="transmembrane region" description="Helical" evidence="15">
    <location>
        <begin position="172"/>
        <end position="190"/>
    </location>
</feature>
<evidence type="ECO:0000256" key="8">
    <source>
        <dbReference type="ARBA" id="ARBA00022741"/>
    </source>
</evidence>
<dbReference type="NCBIfam" id="TIGR01494">
    <property type="entry name" value="ATPase_P-type"/>
    <property type="match status" value="2"/>
</dbReference>
<keyword evidence="6 15" id="KW-0812">Transmembrane</keyword>
<gene>
    <name evidence="17" type="ORF">NUTIK01_30660</name>
</gene>
<evidence type="ECO:0000256" key="14">
    <source>
        <dbReference type="ARBA" id="ARBA00023136"/>
    </source>
</evidence>
<dbReference type="PROSITE" id="PS50846">
    <property type="entry name" value="HMA_2"/>
    <property type="match status" value="1"/>
</dbReference>
<dbReference type="PANTHER" id="PTHR43520">
    <property type="entry name" value="ATP7, ISOFORM B"/>
    <property type="match status" value="1"/>
</dbReference>
<dbReference type="Pfam" id="PF00122">
    <property type="entry name" value="E1-E2_ATPase"/>
    <property type="match status" value="1"/>
</dbReference>
<keyword evidence="3" id="KW-0813">Transport</keyword>
<dbReference type="Pfam" id="PF00702">
    <property type="entry name" value="Hydrolase"/>
    <property type="match status" value="1"/>
</dbReference>
<dbReference type="InterPro" id="IPR018303">
    <property type="entry name" value="ATPase_P-typ_P_site"/>
</dbReference>
<dbReference type="InterPro" id="IPR036163">
    <property type="entry name" value="HMA_dom_sf"/>
</dbReference>
<keyword evidence="8 15" id="KW-0547">Nucleotide-binding</keyword>
<evidence type="ECO:0000259" key="16">
    <source>
        <dbReference type="PROSITE" id="PS50846"/>
    </source>
</evidence>
<keyword evidence="12 15" id="KW-1133">Transmembrane helix</keyword>
<dbReference type="NCBIfam" id="TIGR01512">
    <property type="entry name" value="ATPase-IB2_Cd"/>
    <property type="match status" value="1"/>
</dbReference>
<dbReference type="Proteomes" id="UP001187221">
    <property type="component" value="Unassembled WGS sequence"/>
</dbReference>
<name>A0ABQ6PAM8_9SPHN</name>
<keyword evidence="10" id="KW-0460">Magnesium</keyword>
<evidence type="ECO:0000256" key="7">
    <source>
        <dbReference type="ARBA" id="ARBA00022723"/>
    </source>
</evidence>
<dbReference type="SUPFAM" id="SSF81653">
    <property type="entry name" value="Calcium ATPase, transduction domain A"/>
    <property type="match status" value="1"/>
</dbReference>
<keyword evidence="11" id="KW-1278">Translocase</keyword>
<evidence type="ECO:0000313" key="17">
    <source>
        <dbReference type="EMBL" id="GMM62289.1"/>
    </source>
</evidence>
<evidence type="ECO:0000256" key="4">
    <source>
        <dbReference type="ARBA" id="ARBA00022475"/>
    </source>
</evidence>
<proteinExistence type="inferred from homology"/>
<accession>A0ABQ6PAM8</accession>
<dbReference type="Gene3D" id="3.30.70.100">
    <property type="match status" value="1"/>
</dbReference>
<dbReference type="InterPro" id="IPR023214">
    <property type="entry name" value="HAD_sf"/>
</dbReference>
<evidence type="ECO:0000256" key="5">
    <source>
        <dbReference type="ARBA" id="ARBA00022553"/>
    </source>
</evidence>
<feature type="transmembrane region" description="Helical" evidence="15">
    <location>
        <begin position="196"/>
        <end position="214"/>
    </location>
</feature>
<comment type="subcellular location">
    <subcellularLocation>
        <location evidence="1">Cell membrane</location>
        <topology evidence="1">Multi-pass membrane protein</topology>
    </subcellularLocation>
</comment>
<evidence type="ECO:0000256" key="11">
    <source>
        <dbReference type="ARBA" id="ARBA00022967"/>
    </source>
</evidence>
<dbReference type="InterPro" id="IPR008250">
    <property type="entry name" value="ATPase_P-typ_transduc_dom_A_sf"/>
</dbReference>
<dbReference type="NCBIfam" id="TIGR01511">
    <property type="entry name" value="ATPase-IB1_Cu"/>
    <property type="match status" value="1"/>
</dbReference>
<feature type="domain" description="HMA" evidence="16">
    <location>
        <begin position="22"/>
        <end position="87"/>
    </location>
</feature>
<dbReference type="Gene3D" id="2.70.150.10">
    <property type="entry name" value="Calcium-transporting ATPase, cytoplasmic transduction domain A"/>
    <property type="match status" value="1"/>
</dbReference>
<dbReference type="PANTHER" id="PTHR43520:SF5">
    <property type="entry name" value="CATION-TRANSPORTING P-TYPE ATPASE-RELATED"/>
    <property type="match status" value="1"/>
</dbReference>
<feature type="transmembrane region" description="Helical" evidence="15">
    <location>
        <begin position="664"/>
        <end position="685"/>
    </location>
</feature>
<evidence type="ECO:0000313" key="18">
    <source>
        <dbReference type="Proteomes" id="UP001187221"/>
    </source>
</evidence>
<dbReference type="Gene3D" id="3.40.50.1000">
    <property type="entry name" value="HAD superfamily/HAD-like"/>
    <property type="match status" value="1"/>
</dbReference>
<evidence type="ECO:0000256" key="15">
    <source>
        <dbReference type="RuleBase" id="RU362081"/>
    </source>
</evidence>
<dbReference type="SUPFAM" id="SSF55008">
    <property type="entry name" value="HMA, heavy metal-associated domain"/>
    <property type="match status" value="1"/>
</dbReference>